<dbReference type="PANTHER" id="PTHR23064">
    <property type="entry name" value="TROPONIN"/>
    <property type="match status" value="1"/>
</dbReference>
<accession>A0AAE0KN26</accession>
<keyword evidence="4" id="KW-1185">Reference proteome</keyword>
<dbReference type="AlphaFoldDB" id="A0AAE0KN26"/>
<dbReference type="PROSITE" id="PS50222">
    <property type="entry name" value="EF_HAND_2"/>
    <property type="match status" value="2"/>
</dbReference>
<keyword evidence="1" id="KW-0106">Calcium</keyword>
<sequence>MKQMLAPYFVSERDPALLESLARANQLFDLIDVKKRNALSEEDILEILSGPGSRALIAKAREIGIPTEFLVSLLDNGDEDGDGVLTREEFADYMKNKELFLISAFRSADTDMSGELDMDEFKTAMENLVIPEEGQIKKLRKGVIRKLMNTADQDGDSSVSYPEFREAFMTITMRDLENVTPFWADTMFGTGPVIDPKIATADYTLCHNIAAGIACAVASSHIRGVSIPPSSRAGSISMEAHPIYRSRDSAPLRRAGKFASSRQLLMADAFSCSNSALMPPTSFGVMYISTIAPANHIVGICLLHQPITSLASVSCTSQLPCRFHRWWLRSSLLESVAAHPCLGADAPRVQLDAAQLVWPEPAHRLLPGQHNTPRVLRTAALAVDASRSSDRSTSC</sequence>
<comment type="caution">
    <text evidence="3">The sequence shown here is derived from an EMBL/GenBank/DDBJ whole genome shotgun (WGS) entry which is preliminary data.</text>
</comment>
<feature type="domain" description="EF-hand" evidence="2">
    <location>
        <begin position="139"/>
        <end position="174"/>
    </location>
</feature>
<gene>
    <name evidence="3" type="ORF">CYMTET_35978</name>
</gene>
<reference evidence="3 4" key="1">
    <citation type="journal article" date="2015" name="Genome Biol. Evol.">
        <title>Comparative Genomics of a Bacterivorous Green Alga Reveals Evolutionary Causalities and Consequences of Phago-Mixotrophic Mode of Nutrition.</title>
        <authorList>
            <person name="Burns J.A."/>
            <person name="Paasch A."/>
            <person name="Narechania A."/>
            <person name="Kim E."/>
        </authorList>
    </citation>
    <scope>NUCLEOTIDE SEQUENCE [LARGE SCALE GENOMIC DNA]</scope>
    <source>
        <strain evidence="3 4">PLY_AMNH</strain>
    </source>
</reference>
<evidence type="ECO:0000259" key="2">
    <source>
        <dbReference type="PROSITE" id="PS50222"/>
    </source>
</evidence>
<dbReference type="PROSITE" id="PS00018">
    <property type="entry name" value="EF_HAND_1"/>
    <property type="match status" value="1"/>
</dbReference>
<dbReference type="EMBL" id="LGRX02023165">
    <property type="protein sequence ID" value="KAK3254822.1"/>
    <property type="molecule type" value="Genomic_DNA"/>
</dbReference>
<evidence type="ECO:0000256" key="1">
    <source>
        <dbReference type="ARBA" id="ARBA00022837"/>
    </source>
</evidence>
<dbReference type="InterPro" id="IPR018247">
    <property type="entry name" value="EF_Hand_1_Ca_BS"/>
</dbReference>
<proteinExistence type="predicted"/>
<feature type="domain" description="EF-hand" evidence="2">
    <location>
        <begin position="96"/>
        <end position="131"/>
    </location>
</feature>
<protein>
    <recommendedName>
        <fullName evidence="2">EF-hand domain-containing protein</fullName>
    </recommendedName>
</protein>
<dbReference type="SMART" id="SM00054">
    <property type="entry name" value="EFh"/>
    <property type="match status" value="3"/>
</dbReference>
<dbReference type="Proteomes" id="UP001190700">
    <property type="component" value="Unassembled WGS sequence"/>
</dbReference>
<dbReference type="InterPro" id="IPR002048">
    <property type="entry name" value="EF_hand_dom"/>
</dbReference>
<dbReference type="Pfam" id="PF13499">
    <property type="entry name" value="EF-hand_7"/>
    <property type="match status" value="2"/>
</dbReference>
<dbReference type="GO" id="GO:0005509">
    <property type="term" value="F:calcium ion binding"/>
    <property type="evidence" value="ECO:0007669"/>
    <property type="project" value="InterPro"/>
</dbReference>
<name>A0AAE0KN26_9CHLO</name>
<dbReference type="CDD" id="cd00051">
    <property type="entry name" value="EFh"/>
    <property type="match status" value="1"/>
</dbReference>
<dbReference type="InterPro" id="IPR011992">
    <property type="entry name" value="EF-hand-dom_pair"/>
</dbReference>
<dbReference type="Gene3D" id="1.10.238.10">
    <property type="entry name" value="EF-hand"/>
    <property type="match status" value="2"/>
</dbReference>
<evidence type="ECO:0000313" key="3">
    <source>
        <dbReference type="EMBL" id="KAK3254822.1"/>
    </source>
</evidence>
<dbReference type="InterPro" id="IPR052591">
    <property type="entry name" value="CML21-like"/>
</dbReference>
<evidence type="ECO:0000313" key="4">
    <source>
        <dbReference type="Proteomes" id="UP001190700"/>
    </source>
</evidence>
<dbReference type="SUPFAM" id="SSF47473">
    <property type="entry name" value="EF-hand"/>
    <property type="match status" value="1"/>
</dbReference>
<organism evidence="3 4">
    <name type="scientific">Cymbomonas tetramitiformis</name>
    <dbReference type="NCBI Taxonomy" id="36881"/>
    <lineage>
        <taxon>Eukaryota</taxon>
        <taxon>Viridiplantae</taxon>
        <taxon>Chlorophyta</taxon>
        <taxon>Pyramimonadophyceae</taxon>
        <taxon>Pyramimonadales</taxon>
        <taxon>Pyramimonadaceae</taxon>
        <taxon>Cymbomonas</taxon>
    </lineage>
</organism>